<keyword evidence="2" id="KW-1185">Reference proteome</keyword>
<name>A0A1J4N3U4_9ACTN</name>
<comment type="caution">
    <text evidence="1">The sequence shown here is derived from an EMBL/GenBank/DDBJ whole genome shotgun (WGS) entry which is preliminary data.</text>
</comment>
<dbReference type="Proteomes" id="UP000033772">
    <property type="component" value="Unassembled WGS sequence"/>
</dbReference>
<dbReference type="STRING" id="1844.UG56_018570"/>
<dbReference type="EMBL" id="JZDQ02000027">
    <property type="protein sequence ID" value="OIJ25240.1"/>
    <property type="molecule type" value="Genomic_DNA"/>
</dbReference>
<gene>
    <name evidence="1" type="ORF">UG56_018570</name>
</gene>
<dbReference type="AlphaFoldDB" id="A0A1J4N3U4"/>
<proteinExistence type="predicted"/>
<evidence type="ECO:0000313" key="2">
    <source>
        <dbReference type="Proteomes" id="UP000033772"/>
    </source>
</evidence>
<dbReference type="SUPFAM" id="SSF63829">
    <property type="entry name" value="Calcium-dependent phosphotriesterase"/>
    <property type="match status" value="1"/>
</dbReference>
<dbReference type="OrthoDB" id="5380360at2"/>
<evidence type="ECO:0000313" key="1">
    <source>
        <dbReference type="EMBL" id="OIJ25240.1"/>
    </source>
</evidence>
<reference evidence="1" key="1">
    <citation type="submission" date="2016-10" db="EMBL/GenBank/DDBJ databases">
        <title>Draft Genome Sequence of Nocardioides luteus Strain BAFB, an Alkane-Degrading Bacterium Isolated from JP-7 Polluted Soil.</title>
        <authorList>
            <person name="Brown L."/>
            <person name="Ruiz O.N."/>
            <person name="Gunasekera T."/>
        </authorList>
    </citation>
    <scope>NUCLEOTIDE SEQUENCE [LARGE SCALE GENOMIC DNA]</scope>
    <source>
        <strain evidence="1">BAFB</strain>
    </source>
</reference>
<dbReference type="RefSeq" id="WP_045547287.1">
    <property type="nucleotide sequence ID" value="NZ_JZDQ02000027.1"/>
</dbReference>
<sequence length="315" mass="33717">MTKIDLPFDLDSIPGRTRRWVKGGMRRTERWGKRLGGRVGPLIPNTLATGGADDWTPQGLGYGPETNLLAQSYYSHDKGSALVLVDLKSGKTVAEVLLVGHNGKAGPGHAGGVAVDGDDVWVSKGAGGGTGKLYRYSLSKIRNSEKAAEVEPIEAPVKVAAGSYCRIRGNQIYVGGFGNQTLFAYEKGENGEWDFSEPVVSTTTPPKVQGVVVRRDEYVFSSSFGRHRPSTIFICERTPDGGVGAVRRKFKFPNMAEAIVEVSGELITTYESGASPYSRPSAYGFGMLTGRMWASTHMTLTPIASLGLAPDPEAG</sequence>
<accession>A0A1J4N3U4</accession>
<organism evidence="1 2">
    <name type="scientific">Nocardioides luteus</name>
    <dbReference type="NCBI Taxonomy" id="1844"/>
    <lineage>
        <taxon>Bacteria</taxon>
        <taxon>Bacillati</taxon>
        <taxon>Actinomycetota</taxon>
        <taxon>Actinomycetes</taxon>
        <taxon>Propionibacteriales</taxon>
        <taxon>Nocardioidaceae</taxon>
        <taxon>Nocardioides</taxon>
    </lineage>
</organism>
<protein>
    <submittedName>
        <fullName evidence="1">Uncharacterized protein</fullName>
    </submittedName>
</protein>